<evidence type="ECO:0000256" key="2">
    <source>
        <dbReference type="SAM" id="MobiDB-lite"/>
    </source>
</evidence>
<accession>A0A3M7RLF9</accession>
<name>A0A3M7RLF9_BRAPC</name>
<protein>
    <submittedName>
        <fullName evidence="3">Uncharacterized protein</fullName>
    </submittedName>
</protein>
<evidence type="ECO:0000313" key="3">
    <source>
        <dbReference type="EMBL" id="RNA24361.1"/>
    </source>
</evidence>
<organism evidence="3 4">
    <name type="scientific">Brachionus plicatilis</name>
    <name type="common">Marine rotifer</name>
    <name type="synonym">Brachionus muelleri</name>
    <dbReference type="NCBI Taxonomy" id="10195"/>
    <lineage>
        <taxon>Eukaryota</taxon>
        <taxon>Metazoa</taxon>
        <taxon>Spiralia</taxon>
        <taxon>Gnathifera</taxon>
        <taxon>Rotifera</taxon>
        <taxon>Eurotatoria</taxon>
        <taxon>Monogononta</taxon>
        <taxon>Pseudotrocha</taxon>
        <taxon>Ploima</taxon>
        <taxon>Brachionidae</taxon>
        <taxon>Brachionus</taxon>
    </lineage>
</organism>
<feature type="coiled-coil region" evidence="1">
    <location>
        <begin position="168"/>
        <end position="252"/>
    </location>
</feature>
<feature type="compositionally biased region" description="Basic and acidic residues" evidence="2">
    <location>
        <begin position="348"/>
        <end position="361"/>
    </location>
</feature>
<evidence type="ECO:0000313" key="4">
    <source>
        <dbReference type="Proteomes" id="UP000276133"/>
    </source>
</evidence>
<feature type="compositionally biased region" description="Acidic residues" evidence="2">
    <location>
        <begin position="338"/>
        <end position="347"/>
    </location>
</feature>
<feature type="region of interest" description="Disordered" evidence="2">
    <location>
        <begin position="1"/>
        <end position="35"/>
    </location>
</feature>
<dbReference type="Proteomes" id="UP000276133">
    <property type="component" value="Unassembled WGS sequence"/>
</dbReference>
<dbReference type="EMBL" id="REGN01003137">
    <property type="protein sequence ID" value="RNA24361.1"/>
    <property type="molecule type" value="Genomic_DNA"/>
</dbReference>
<dbReference type="AlphaFoldDB" id="A0A3M7RLF9"/>
<comment type="caution">
    <text evidence="3">The sequence shown here is derived from an EMBL/GenBank/DDBJ whole genome shotgun (WGS) entry which is preliminary data.</text>
</comment>
<keyword evidence="4" id="KW-1185">Reference proteome</keyword>
<feature type="compositionally biased region" description="Polar residues" evidence="2">
    <location>
        <begin position="17"/>
        <end position="26"/>
    </location>
</feature>
<feature type="region of interest" description="Disordered" evidence="2">
    <location>
        <begin position="331"/>
        <end position="361"/>
    </location>
</feature>
<proteinExistence type="predicted"/>
<gene>
    <name evidence="3" type="ORF">BpHYR1_029181</name>
</gene>
<feature type="coiled-coil region" evidence="1">
    <location>
        <begin position="282"/>
        <end position="309"/>
    </location>
</feature>
<reference evidence="3 4" key="1">
    <citation type="journal article" date="2018" name="Sci. Rep.">
        <title>Genomic signatures of local adaptation to the degree of environmental predictability in rotifers.</title>
        <authorList>
            <person name="Franch-Gras L."/>
            <person name="Hahn C."/>
            <person name="Garcia-Roger E.M."/>
            <person name="Carmona M.J."/>
            <person name="Serra M."/>
            <person name="Gomez A."/>
        </authorList>
    </citation>
    <scope>NUCLEOTIDE SEQUENCE [LARGE SCALE GENOMIC DNA]</scope>
    <source>
        <strain evidence="3">HYR1</strain>
    </source>
</reference>
<sequence>MSENQKKRTNSKFDSFVENQNGSDNGNKSKDDLNNESKDNIIVKTYVISSSLKSDLVESQLVKIDVGPKKCIKVKESPKECRQFFDFNEEMNSNGSDASYKETFVNKSFELVENISNGISNFLENVFENVAEKQDDQKNLDEIFQSSTPLLNGSFAENQNASHMNHYNDDMEVEIEDLRAALRSKTDQWKHFYTECILNEEILQSENEAIKENLRQMNEMEKKERERQDNVIQSLKEDVYKLIQENEMLQEKTASSNLESRIHRSEKKDKKLKSILYLKNINNRLEISESQLQKDIESLKKQKEEDSNVINDCTETIQCFYRKSLKSCPLNPTITNDSSDDSDNEEIVWDKPKESYENMKI</sequence>
<keyword evidence="1" id="KW-0175">Coiled coil</keyword>
<evidence type="ECO:0000256" key="1">
    <source>
        <dbReference type="SAM" id="Coils"/>
    </source>
</evidence>